<comment type="caution">
    <text evidence="2">The sequence shown here is derived from an EMBL/GenBank/DDBJ whole genome shotgun (WGS) entry which is preliminary data.</text>
</comment>
<evidence type="ECO:0000313" key="3">
    <source>
        <dbReference type="Proteomes" id="UP001168528"/>
    </source>
</evidence>
<evidence type="ECO:0000256" key="1">
    <source>
        <dbReference type="SAM" id="MobiDB-lite"/>
    </source>
</evidence>
<feature type="region of interest" description="Disordered" evidence="1">
    <location>
        <begin position="1"/>
        <end position="66"/>
    </location>
</feature>
<evidence type="ECO:0000313" key="2">
    <source>
        <dbReference type="EMBL" id="MDO1447274.1"/>
    </source>
</evidence>
<accession>A0ABT8R5R5</accession>
<keyword evidence="3" id="KW-1185">Reference proteome</keyword>
<feature type="compositionally biased region" description="Basic and acidic residues" evidence="1">
    <location>
        <begin position="29"/>
        <end position="38"/>
    </location>
</feature>
<dbReference type="Proteomes" id="UP001168528">
    <property type="component" value="Unassembled WGS sequence"/>
</dbReference>
<dbReference type="EMBL" id="JAUKPO010000006">
    <property type="protein sequence ID" value="MDO1447274.1"/>
    <property type="molecule type" value="Genomic_DNA"/>
</dbReference>
<gene>
    <name evidence="2" type="ORF">Q0590_13475</name>
</gene>
<proteinExistence type="predicted"/>
<sequence length="66" mass="7206">MAEKNKEAQPTQPDRSDNKSVYEQPIAQKKTEEGDVEKNPAPGSAYGHTLSEKEEGDTTTDGVDKV</sequence>
<protein>
    <submittedName>
        <fullName evidence="2">Uncharacterized protein</fullName>
    </submittedName>
</protein>
<organism evidence="2 3">
    <name type="scientific">Rhodocytophaga aerolata</name>
    <dbReference type="NCBI Taxonomy" id="455078"/>
    <lineage>
        <taxon>Bacteria</taxon>
        <taxon>Pseudomonadati</taxon>
        <taxon>Bacteroidota</taxon>
        <taxon>Cytophagia</taxon>
        <taxon>Cytophagales</taxon>
        <taxon>Rhodocytophagaceae</taxon>
        <taxon>Rhodocytophaga</taxon>
    </lineage>
</organism>
<name>A0ABT8R5R5_9BACT</name>
<reference evidence="2" key="1">
    <citation type="submission" date="2023-07" db="EMBL/GenBank/DDBJ databases">
        <title>The genome sequence of Rhodocytophaga aerolata KACC 12507.</title>
        <authorList>
            <person name="Zhang X."/>
        </authorList>
    </citation>
    <scope>NUCLEOTIDE SEQUENCE</scope>
    <source>
        <strain evidence="2">KACC 12507</strain>
    </source>
</reference>
<dbReference type="RefSeq" id="WP_302038074.1">
    <property type="nucleotide sequence ID" value="NZ_JAUKPO010000006.1"/>
</dbReference>